<dbReference type="RefSeq" id="WP_150475124.1">
    <property type="nucleotide sequence ID" value="NZ_CP023697.1"/>
</dbReference>
<keyword evidence="2" id="KW-0732">Signal</keyword>
<feature type="domain" description="FMN-binding" evidence="3">
    <location>
        <begin position="70"/>
        <end position="146"/>
    </location>
</feature>
<feature type="signal peptide" evidence="2">
    <location>
        <begin position="1"/>
        <end position="24"/>
    </location>
</feature>
<feature type="chain" id="PRO_5046326537" evidence="2">
    <location>
        <begin position="25"/>
        <end position="392"/>
    </location>
</feature>
<name>A0ABX6AUN9_9ACTN</name>
<dbReference type="Proteomes" id="UP000326041">
    <property type="component" value="Chromosome"/>
</dbReference>
<proteinExistence type="predicted"/>
<keyword evidence="5" id="KW-1185">Reference proteome</keyword>
<dbReference type="GeneID" id="95534300"/>
<feature type="domain" description="FMN-binding" evidence="3">
    <location>
        <begin position="314"/>
        <end position="390"/>
    </location>
</feature>
<evidence type="ECO:0000259" key="3">
    <source>
        <dbReference type="SMART" id="SM00900"/>
    </source>
</evidence>
<feature type="region of interest" description="Disordered" evidence="1">
    <location>
        <begin position="260"/>
        <end position="303"/>
    </location>
</feature>
<evidence type="ECO:0000313" key="5">
    <source>
        <dbReference type="Proteomes" id="UP000326041"/>
    </source>
</evidence>
<dbReference type="EMBL" id="CP023697">
    <property type="protein sequence ID" value="QEV05457.1"/>
    <property type="molecule type" value="Genomic_DNA"/>
</dbReference>
<dbReference type="SMART" id="SM00900">
    <property type="entry name" value="FMN_bind"/>
    <property type="match status" value="3"/>
</dbReference>
<protein>
    <submittedName>
        <fullName evidence="4">FMN-binding protein</fullName>
    </submittedName>
</protein>
<sequence length="392" mass="37778">MRKSHPVRRAVLATAATVSGIVLLLTLKPGSDQDPADAAGAVPPAAAQSPQGGAQAIANGTVTGDAADTQYGAVQVRLTVSGGKITKAEAVQSPKGGQSDQINANAVPKLNQAAVTAQSGEIDAVSGATYTSAGYKKSLQSALDKAKAAGAAEKGSGQDGAGSAQALGDGTATGDAADTQYGAVQVRLTVSGGKITKAEAVQSPKGGQSDQINANAVPKLNQAAVTAQSGEIDAVSGATYTSAGYKKSLQSALDKAKAAGAAESGNGGGSAADASAGGGSAGDGSAGSGRGGGGGNAPAALEDGTVTGDAVRTEYGAVQVRITVEGGKITKAEAVQAPKGGQSDRVTNQSVPRLNQAVVKTGGADVDAVSGATYTSAGYKKSLQSALDKAGG</sequence>
<feature type="region of interest" description="Disordered" evidence="1">
    <location>
        <begin position="153"/>
        <end position="174"/>
    </location>
</feature>
<dbReference type="Pfam" id="PF04205">
    <property type="entry name" value="FMN_bind"/>
    <property type="match status" value="3"/>
</dbReference>
<accession>A0ABX6AUN9</accession>
<evidence type="ECO:0000256" key="2">
    <source>
        <dbReference type="SAM" id="SignalP"/>
    </source>
</evidence>
<feature type="compositionally biased region" description="Gly residues" evidence="1">
    <location>
        <begin position="265"/>
        <end position="296"/>
    </location>
</feature>
<dbReference type="Gene3D" id="3.90.1010.20">
    <property type="match status" value="3"/>
</dbReference>
<reference evidence="4 5" key="1">
    <citation type="submission" date="2017-09" db="EMBL/GenBank/DDBJ databases">
        <authorList>
            <person name="Lee N."/>
            <person name="Cho B.-K."/>
        </authorList>
    </citation>
    <scope>NUCLEOTIDE SEQUENCE [LARGE SCALE GENOMIC DNA]</scope>
    <source>
        <strain evidence="4 5">ATCC 13879</strain>
    </source>
</reference>
<dbReference type="InterPro" id="IPR007329">
    <property type="entry name" value="FMN-bd"/>
</dbReference>
<gene>
    <name evidence="4" type="ORF">CP972_06935</name>
</gene>
<evidence type="ECO:0000313" key="4">
    <source>
        <dbReference type="EMBL" id="QEV05457.1"/>
    </source>
</evidence>
<feature type="region of interest" description="Disordered" evidence="1">
    <location>
        <begin position="33"/>
        <end position="53"/>
    </location>
</feature>
<evidence type="ECO:0000256" key="1">
    <source>
        <dbReference type="SAM" id="MobiDB-lite"/>
    </source>
</evidence>
<feature type="domain" description="FMN-binding" evidence="3">
    <location>
        <begin position="180"/>
        <end position="256"/>
    </location>
</feature>
<organism evidence="4 5">
    <name type="scientific">Streptomyces prasinus</name>
    <dbReference type="NCBI Taxonomy" id="67345"/>
    <lineage>
        <taxon>Bacteria</taxon>
        <taxon>Bacillati</taxon>
        <taxon>Actinomycetota</taxon>
        <taxon>Actinomycetes</taxon>
        <taxon>Kitasatosporales</taxon>
        <taxon>Streptomycetaceae</taxon>
        <taxon>Streptomyces</taxon>
    </lineage>
</organism>